<keyword evidence="5" id="KW-1185">Reference proteome</keyword>
<dbReference type="SUPFAM" id="SSF47240">
    <property type="entry name" value="Ferritin-like"/>
    <property type="match status" value="1"/>
</dbReference>
<dbReference type="Gene3D" id="1.20.1260.10">
    <property type="match status" value="1"/>
</dbReference>
<dbReference type="RefSeq" id="WP_183369042.1">
    <property type="nucleotide sequence ID" value="NZ_CAJEWD010000003.1"/>
</dbReference>
<reference evidence="4 5" key="1">
    <citation type="submission" date="2020-07" db="EMBL/GenBank/DDBJ databases">
        <authorList>
            <person name="Criscuolo A."/>
        </authorList>
    </citation>
    <scope>NUCLEOTIDE SEQUENCE [LARGE SCALE GENOMIC DNA]</scope>
    <source>
        <strain evidence="4">CIP111649</strain>
    </source>
</reference>
<dbReference type="GO" id="GO:0008199">
    <property type="term" value="F:ferric iron binding"/>
    <property type="evidence" value="ECO:0007669"/>
    <property type="project" value="InterPro"/>
</dbReference>
<evidence type="ECO:0000313" key="5">
    <source>
        <dbReference type="Proteomes" id="UP000589351"/>
    </source>
</evidence>
<comment type="similarity">
    <text evidence="1 2">Belongs to the Dps family.</text>
</comment>
<dbReference type="PROSITE" id="PS00819">
    <property type="entry name" value="DPS_2"/>
    <property type="match status" value="1"/>
</dbReference>
<dbReference type="Proteomes" id="UP000589351">
    <property type="component" value="Unassembled WGS sequence"/>
</dbReference>
<sequence>MVQVKEKAAVIEALNKQLANNTVLWTKLHNYHWYVKGPNFFSLHAKFEELYDAVGIYVDDLAERILTLDGEPIAKLTEALEESSIDEAEYGLDAKAMVKQLTEDFEVLSAELAQAVKTADEAGDDRTADMFTGISQDIEKNNWMLKSYLGQ</sequence>
<proteinExistence type="inferred from homology"/>
<comment type="caution">
    <text evidence="4">The sequence shown here is derived from an EMBL/GenBank/DDBJ whole genome shotgun (WGS) entry which is preliminary data.</text>
</comment>
<dbReference type="EMBL" id="CAJEWD010000003">
    <property type="protein sequence ID" value="CAD2070635.1"/>
    <property type="molecule type" value="Genomic_DNA"/>
</dbReference>
<dbReference type="PIRSF" id="PIRSF005900">
    <property type="entry name" value="Dps"/>
    <property type="match status" value="1"/>
</dbReference>
<evidence type="ECO:0000256" key="1">
    <source>
        <dbReference type="ARBA" id="ARBA00009497"/>
    </source>
</evidence>
<evidence type="ECO:0000256" key="2">
    <source>
        <dbReference type="RuleBase" id="RU003875"/>
    </source>
</evidence>
<evidence type="ECO:0000313" key="4">
    <source>
        <dbReference type="EMBL" id="CAD2070635.1"/>
    </source>
</evidence>
<feature type="domain" description="Ferritin/DPS" evidence="3">
    <location>
        <begin position="11"/>
        <end position="150"/>
    </location>
</feature>
<dbReference type="InterPro" id="IPR012347">
    <property type="entry name" value="Ferritin-like"/>
</dbReference>
<dbReference type="PANTHER" id="PTHR42932:SF1">
    <property type="entry name" value="GENERAL STRESS PROTEIN 20U"/>
    <property type="match status" value="1"/>
</dbReference>
<dbReference type="Pfam" id="PF00210">
    <property type="entry name" value="Ferritin"/>
    <property type="match status" value="1"/>
</dbReference>
<dbReference type="InterPro" id="IPR008331">
    <property type="entry name" value="Ferritin_DPS_dom"/>
</dbReference>
<dbReference type="PROSITE" id="PS00818">
    <property type="entry name" value="DPS_1"/>
    <property type="match status" value="1"/>
</dbReference>
<dbReference type="AlphaFoldDB" id="A0A6V7R0B4"/>
<dbReference type="GO" id="GO:0016722">
    <property type="term" value="F:oxidoreductase activity, acting on metal ions"/>
    <property type="evidence" value="ECO:0007669"/>
    <property type="project" value="InterPro"/>
</dbReference>
<name>A0A6V7R0B4_9STAP</name>
<organism evidence="4 5">
    <name type="scientific">Jeotgalicoccus meleagridis</name>
    <dbReference type="NCBI Taxonomy" id="2759181"/>
    <lineage>
        <taxon>Bacteria</taxon>
        <taxon>Bacillati</taxon>
        <taxon>Bacillota</taxon>
        <taxon>Bacilli</taxon>
        <taxon>Bacillales</taxon>
        <taxon>Staphylococcaceae</taxon>
        <taxon>Jeotgalicoccus</taxon>
    </lineage>
</organism>
<dbReference type="PRINTS" id="PR01346">
    <property type="entry name" value="HELNAPAPROT"/>
</dbReference>
<dbReference type="InterPro" id="IPR023188">
    <property type="entry name" value="DPS_DNA-bd_CS"/>
</dbReference>
<accession>A0A6V7R0B4</accession>
<evidence type="ECO:0000259" key="3">
    <source>
        <dbReference type="Pfam" id="PF00210"/>
    </source>
</evidence>
<protein>
    <submittedName>
        <fullName evidence="4">General stress protein 20U</fullName>
    </submittedName>
</protein>
<dbReference type="InterPro" id="IPR009078">
    <property type="entry name" value="Ferritin-like_SF"/>
</dbReference>
<dbReference type="PANTHER" id="PTHR42932">
    <property type="entry name" value="GENERAL STRESS PROTEIN 20U"/>
    <property type="match status" value="1"/>
</dbReference>
<dbReference type="InterPro" id="IPR002177">
    <property type="entry name" value="DPS_DNA-bd"/>
</dbReference>
<dbReference type="CDD" id="cd01043">
    <property type="entry name" value="DPS"/>
    <property type="match status" value="1"/>
</dbReference>
<gene>
    <name evidence="4" type="primary">dps</name>
    <name evidence="4" type="ORF">JEODO184_00020</name>
</gene>